<protein>
    <submittedName>
        <fullName evidence="1">Uncharacterized protein</fullName>
    </submittedName>
</protein>
<organism evidence="1 2">
    <name type="scientific">Gossypium klotzschianum</name>
    <dbReference type="NCBI Taxonomy" id="34286"/>
    <lineage>
        <taxon>Eukaryota</taxon>
        <taxon>Viridiplantae</taxon>
        <taxon>Streptophyta</taxon>
        <taxon>Embryophyta</taxon>
        <taxon>Tracheophyta</taxon>
        <taxon>Spermatophyta</taxon>
        <taxon>Magnoliopsida</taxon>
        <taxon>eudicotyledons</taxon>
        <taxon>Gunneridae</taxon>
        <taxon>Pentapetalae</taxon>
        <taxon>rosids</taxon>
        <taxon>malvids</taxon>
        <taxon>Malvales</taxon>
        <taxon>Malvaceae</taxon>
        <taxon>Malvoideae</taxon>
        <taxon>Gossypium</taxon>
    </lineage>
</organism>
<dbReference type="Proteomes" id="UP000593573">
    <property type="component" value="Unassembled WGS sequence"/>
</dbReference>
<name>A0A7J8W9T1_9ROSI</name>
<dbReference type="EMBL" id="JABFAB010242352">
    <property type="protein sequence ID" value="MBA0671835.1"/>
    <property type="molecule type" value="Genomic_DNA"/>
</dbReference>
<evidence type="ECO:0000313" key="1">
    <source>
        <dbReference type="EMBL" id="MBA0671835.1"/>
    </source>
</evidence>
<accession>A0A7J8W9T1</accession>
<dbReference type="OrthoDB" id="10416969at2759"/>
<reference evidence="1 2" key="1">
    <citation type="journal article" date="2019" name="Genome Biol. Evol.">
        <title>Insights into the evolution of the New World diploid cottons (Gossypium, subgenus Houzingenia) based on genome sequencing.</title>
        <authorList>
            <person name="Grover C.E."/>
            <person name="Arick M.A. 2nd"/>
            <person name="Thrash A."/>
            <person name="Conover J.L."/>
            <person name="Sanders W.S."/>
            <person name="Peterson D.G."/>
            <person name="Frelichowski J.E."/>
            <person name="Scheffler J.A."/>
            <person name="Scheffler B.E."/>
            <person name="Wendel J.F."/>
        </authorList>
    </citation>
    <scope>NUCLEOTIDE SEQUENCE [LARGE SCALE GENOMIC DNA]</scope>
    <source>
        <strain evidence="1">57</strain>
        <tissue evidence="1">Leaf</tissue>
    </source>
</reference>
<comment type="caution">
    <text evidence="1">The sequence shown here is derived from an EMBL/GenBank/DDBJ whole genome shotgun (WGS) entry which is preliminary data.</text>
</comment>
<evidence type="ECO:0000313" key="2">
    <source>
        <dbReference type="Proteomes" id="UP000593573"/>
    </source>
</evidence>
<keyword evidence="2" id="KW-1185">Reference proteome</keyword>
<gene>
    <name evidence="1" type="ORF">Goklo_029818</name>
</gene>
<sequence length="30" mass="3445">MTKSSNYSTLITAICPIYSMLRWTSTYSKP</sequence>
<dbReference type="AlphaFoldDB" id="A0A7J8W9T1"/>
<proteinExistence type="predicted"/>